<dbReference type="AlphaFoldDB" id="I4C346"/>
<organism evidence="3 4">
    <name type="scientific">Desulfomonile tiedjei (strain ATCC 49306 / DSM 6799 / DCB-1)</name>
    <dbReference type="NCBI Taxonomy" id="706587"/>
    <lineage>
        <taxon>Bacteria</taxon>
        <taxon>Pseudomonadati</taxon>
        <taxon>Thermodesulfobacteriota</taxon>
        <taxon>Desulfomonilia</taxon>
        <taxon>Desulfomonilales</taxon>
        <taxon>Desulfomonilaceae</taxon>
        <taxon>Desulfomonile</taxon>
    </lineage>
</organism>
<accession>I4C346</accession>
<dbReference type="eggNOG" id="COG2030">
    <property type="taxonomic scope" value="Bacteria"/>
</dbReference>
<evidence type="ECO:0000259" key="2">
    <source>
        <dbReference type="Pfam" id="PF13452"/>
    </source>
</evidence>
<keyword evidence="4" id="KW-1185">Reference proteome</keyword>
<protein>
    <submittedName>
        <fullName evidence="3">Acyl dehydratase</fullName>
    </submittedName>
</protein>
<dbReference type="Proteomes" id="UP000006055">
    <property type="component" value="Chromosome"/>
</dbReference>
<dbReference type="InterPro" id="IPR039569">
    <property type="entry name" value="FAS1-like_DH_region"/>
</dbReference>
<sequence>MKLSSDFAGLELKEYHTDVTWRRTMNYAAAVNDNNPLYFDDEREDGIVAPPMFTVAVTWPICERIWEYIQADTFPRALLVNLVHYTEHLTFHRIMRPGDRLTVRGRISAILPHRAGTLMIVRLAGVDETGAPVFTEHLGGLLRGVQCDGEANVAEPLPVIPASPANAAPFWEKSVFVDPLAPFIYDGCTNIFFPIHTSVAFARGVGLPDIILQGTATLAYAVRDLTNYEADGNPLLLRSVAGCFTGMVLPGTQLQVALVGRTSDDCGTDLFFVVRNAQGDKVVSDGYARIQQN</sequence>
<dbReference type="Gene3D" id="3.10.129.10">
    <property type="entry name" value="Hotdog Thioesterase"/>
    <property type="match status" value="1"/>
</dbReference>
<dbReference type="GO" id="GO:0006635">
    <property type="term" value="P:fatty acid beta-oxidation"/>
    <property type="evidence" value="ECO:0007669"/>
    <property type="project" value="TreeGrafter"/>
</dbReference>
<evidence type="ECO:0000313" key="4">
    <source>
        <dbReference type="Proteomes" id="UP000006055"/>
    </source>
</evidence>
<dbReference type="InterPro" id="IPR002539">
    <property type="entry name" value="MaoC-like_dom"/>
</dbReference>
<dbReference type="GO" id="GO:0003857">
    <property type="term" value="F:(3S)-3-hydroxyacyl-CoA dehydrogenase (NAD+) activity"/>
    <property type="evidence" value="ECO:0007669"/>
    <property type="project" value="TreeGrafter"/>
</dbReference>
<reference evidence="4" key="1">
    <citation type="submission" date="2012-06" db="EMBL/GenBank/DDBJ databases">
        <title>Complete sequence of chromosome of Desulfomonile tiedjei DSM 6799.</title>
        <authorList>
            <person name="Lucas S."/>
            <person name="Copeland A."/>
            <person name="Lapidus A."/>
            <person name="Glavina del Rio T."/>
            <person name="Dalin E."/>
            <person name="Tice H."/>
            <person name="Bruce D."/>
            <person name="Goodwin L."/>
            <person name="Pitluck S."/>
            <person name="Peters L."/>
            <person name="Ovchinnikova G."/>
            <person name="Zeytun A."/>
            <person name="Lu M."/>
            <person name="Kyrpides N."/>
            <person name="Mavromatis K."/>
            <person name="Ivanova N."/>
            <person name="Brettin T."/>
            <person name="Detter J.C."/>
            <person name="Han C."/>
            <person name="Larimer F."/>
            <person name="Land M."/>
            <person name="Hauser L."/>
            <person name="Markowitz V."/>
            <person name="Cheng J.-F."/>
            <person name="Hugenholtz P."/>
            <person name="Woyke T."/>
            <person name="Wu D."/>
            <person name="Spring S."/>
            <person name="Schroeder M."/>
            <person name="Brambilla E."/>
            <person name="Klenk H.-P."/>
            <person name="Eisen J.A."/>
        </authorList>
    </citation>
    <scope>NUCLEOTIDE SEQUENCE [LARGE SCALE GENOMIC DNA]</scope>
    <source>
        <strain evidence="4">ATCC 49306 / DSM 6799 / DCB-1</strain>
    </source>
</reference>
<gene>
    <name evidence="3" type="ordered locus">Desti_1274</name>
</gene>
<dbReference type="Pfam" id="PF01575">
    <property type="entry name" value="MaoC_dehydratas"/>
    <property type="match status" value="1"/>
</dbReference>
<dbReference type="HOGENOM" id="CLU_083010_0_0_7"/>
<dbReference type="STRING" id="706587.Desti_1274"/>
<proteinExistence type="predicted"/>
<dbReference type="EMBL" id="CP003360">
    <property type="protein sequence ID" value="AFM23987.1"/>
    <property type="molecule type" value="Genomic_DNA"/>
</dbReference>
<dbReference type="PANTHER" id="PTHR13078">
    <property type="entry name" value="PEROXISOMAL MULTIFUNCTIONAL ENZYME TYPE 2-RELATED"/>
    <property type="match status" value="1"/>
</dbReference>
<feature type="domain" description="FAS1-like dehydratase" evidence="2">
    <location>
        <begin position="8"/>
        <end position="135"/>
    </location>
</feature>
<evidence type="ECO:0000313" key="3">
    <source>
        <dbReference type="EMBL" id="AFM23987.1"/>
    </source>
</evidence>
<dbReference type="PANTHER" id="PTHR13078:SF56">
    <property type="entry name" value="PEROXISOMAL MULTIFUNCTIONAL ENZYME TYPE 2"/>
    <property type="match status" value="1"/>
</dbReference>
<name>I4C346_DESTA</name>
<dbReference type="KEGG" id="dti:Desti_1274"/>
<dbReference type="GO" id="GO:0004300">
    <property type="term" value="F:enoyl-CoA hydratase activity"/>
    <property type="evidence" value="ECO:0007669"/>
    <property type="project" value="TreeGrafter"/>
</dbReference>
<dbReference type="SUPFAM" id="SSF54637">
    <property type="entry name" value="Thioesterase/thiol ester dehydrase-isomerase"/>
    <property type="match status" value="2"/>
</dbReference>
<feature type="domain" description="MaoC-like" evidence="1">
    <location>
        <begin position="192"/>
        <end position="259"/>
    </location>
</feature>
<dbReference type="GO" id="GO:0044594">
    <property type="term" value="F:17-beta-hydroxysteroid dehydrogenase (NAD+) activity"/>
    <property type="evidence" value="ECO:0007669"/>
    <property type="project" value="TreeGrafter"/>
</dbReference>
<dbReference type="Pfam" id="PF13452">
    <property type="entry name" value="FAS1_DH_region"/>
    <property type="match status" value="1"/>
</dbReference>
<dbReference type="InterPro" id="IPR029069">
    <property type="entry name" value="HotDog_dom_sf"/>
</dbReference>
<evidence type="ECO:0000259" key="1">
    <source>
        <dbReference type="Pfam" id="PF01575"/>
    </source>
</evidence>
<dbReference type="CDD" id="cd03441">
    <property type="entry name" value="R_hydratase_like"/>
    <property type="match status" value="1"/>
</dbReference>